<sequence length="352" mass="37510">MLPEEWPIAAPAADQNAPARLAGRDRLSTVRTDFFLHPEERLTEQERALMTAMLHCLVGDIADELRAALPSGLSAANDDGNLRLVEVLVSRRLLDRPALVSLLLRRADEERIATAAAARSGRRESRVLQGLVSHADGAVAAAAMALILGRGKRRDRFGQCLLHFDDLPTAEAGSLVHSICAALRPELGGIVGSAAADRQLSEAARQVLASHDPGSGIEALTATLARMLDEEEDLGEEAIVAAAMEGEMTFVAEAVSRRSGIPADVVFDELLSADERRSMAVLRTAKLSRQVAASLLAGIGDLLGMANPGKAIDVFDALTDAEIESARTWLTTDQTYRDAVTALGFGHGKRTV</sequence>
<dbReference type="RefSeq" id="WP_249832099.1">
    <property type="nucleotide sequence ID" value="NZ_JAMGBE010000003.1"/>
</dbReference>
<organism evidence="1 2">
    <name type="scientific">Sphingomonas hankyongi</name>
    <dbReference type="NCBI Taxonomy" id="2908209"/>
    <lineage>
        <taxon>Bacteria</taxon>
        <taxon>Pseudomonadati</taxon>
        <taxon>Pseudomonadota</taxon>
        <taxon>Alphaproteobacteria</taxon>
        <taxon>Sphingomonadales</taxon>
        <taxon>Sphingomonadaceae</taxon>
        <taxon>Sphingomonas</taxon>
    </lineage>
</organism>
<evidence type="ECO:0000313" key="1">
    <source>
        <dbReference type="EMBL" id="MCL6730622.1"/>
    </source>
</evidence>
<accession>A0ABT0S433</accession>
<evidence type="ECO:0000313" key="2">
    <source>
        <dbReference type="Proteomes" id="UP001165342"/>
    </source>
</evidence>
<reference evidence="1" key="1">
    <citation type="submission" date="2022-05" db="EMBL/GenBank/DDBJ databases">
        <authorList>
            <person name="Jo J.-H."/>
            <person name="Im W.-T."/>
        </authorList>
    </citation>
    <scope>NUCLEOTIDE SEQUENCE</scope>
    <source>
        <strain evidence="1">SE220</strain>
    </source>
</reference>
<dbReference type="Pfam" id="PF10098">
    <property type="entry name" value="DUF2336"/>
    <property type="match status" value="1"/>
</dbReference>
<dbReference type="InterPro" id="IPR019285">
    <property type="entry name" value="DUF2336"/>
</dbReference>
<dbReference type="EMBL" id="JAMGBE010000003">
    <property type="protein sequence ID" value="MCL6730622.1"/>
    <property type="molecule type" value="Genomic_DNA"/>
</dbReference>
<proteinExistence type="predicted"/>
<comment type="caution">
    <text evidence="1">The sequence shown here is derived from an EMBL/GenBank/DDBJ whole genome shotgun (WGS) entry which is preliminary data.</text>
</comment>
<protein>
    <submittedName>
        <fullName evidence="1">DUF2336 domain-containing protein</fullName>
    </submittedName>
</protein>
<name>A0ABT0S433_9SPHN</name>
<keyword evidence="2" id="KW-1185">Reference proteome</keyword>
<gene>
    <name evidence="1" type="ORF">LZ538_11245</name>
</gene>
<dbReference type="Proteomes" id="UP001165342">
    <property type="component" value="Unassembled WGS sequence"/>
</dbReference>